<keyword evidence="4" id="KW-1185">Reference proteome</keyword>
<name>A0A3E1YBT3_9BACT</name>
<accession>A0A3E1YBT3</accession>
<gene>
    <name evidence="3" type="ORF">DVR12_10770</name>
</gene>
<dbReference type="EMBL" id="QPMM01000004">
    <property type="protein sequence ID" value="RFS23488.1"/>
    <property type="molecule type" value="Genomic_DNA"/>
</dbReference>
<keyword evidence="1" id="KW-0175">Coiled coil</keyword>
<dbReference type="AlphaFoldDB" id="A0A3E1YBT3"/>
<dbReference type="RefSeq" id="WP_116975679.1">
    <property type="nucleotide sequence ID" value="NZ_QPMM01000004.1"/>
</dbReference>
<evidence type="ECO:0000313" key="3">
    <source>
        <dbReference type="EMBL" id="RFS23488.1"/>
    </source>
</evidence>
<proteinExistence type="predicted"/>
<protein>
    <recommendedName>
        <fullName evidence="5">Tail fiber domain-containing protein</fullName>
    </recommendedName>
</protein>
<organism evidence="3 4">
    <name type="scientific">Chitinophaga silvatica</name>
    <dbReference type="NCBI Taxonomy" id="2282649"/>
    <lineage>
        <taxon>Bacteria</taxon>
        <taxon>Pseudomonadati</taxon>
        <taxon>Bacteroidota</taxon>
        <taxon>Chitinophagia</taxon>
        <taxon>Chitinophagales</taxon>
        <taxon>Chitinophagaceae</taxon>
        <taxon>Chitinophaga</taxon>
    </lineage>
</organism>
<sequence length="313" mass="35249">MKKIILLLTLLSCVVVSKTIAQIYPFERKDWVYVGAGHTNTPPNYDFMYYKILAAIADTSRYASILQVSIQGDANYYNYQGTYELRVDKYDGTTGRFDGIEIRCTSGNPQAGLFYVYKNEIWVKSNYKWGSIYLRTIADFANFSPRCTLVTTTTEPQGAMVVANGFGVKCDFDNNKIYKLPYTDVFGNMAIGGTINSSETEKPKLSVNGPIIATRLRVIQTGWADFVFDPTYKLSDLAEVEAYINANGRLQNIPSADEVSRDGVDLGNMNKLLLQKVEELTLYLIQQKKENDTLKKQSQNILERLSALELSSK</sequence>
<keyword evidence="2" id="KW-0732">Signal</keyword>
<evidence type="ECO:0000256" key="2">
    <source>
        <dbReference type="SAM" id="SignalP"/>
    </source>
</evidence>
<evidence type="ECO:0000313" key="4">
    <source>
        <dbReference type="Proteomes" id="UP000260644"/>
    </source>
</evidence>
<evidence type="ECO:0000256" key="1">
    <source>
        <dbReference type="SAM" id="Coils"/>
    </source>
</evidence>
<dbReference type="OrthoDB" id="652545at2"/>
<comment type="caution">
    <text evidence="3">The sequence shown here is derived from an EMBL/GenBank/DDBJ whole genome shotgun (WGS) entry which is preliminary data.</text>
</comment>
<dbReference type="Proteomes" id="UP000260644">
    <property type="component" value="Unassembled WGS sequence"/>
</dbReference>
<evidence type="ECO:0008006" key="5">
    <source>
        <dbReference type="Google" id="ProtNLM"/>
    </source>
</evidence>
<feature type="chain" id="PRO_5017596428" description="Tail fiber domain-containing protein" evidence="2">
    <location>
        <begin position="22"/>
        <end position="313"/>
    </location>
</feature>
<feature type="coiled-coil region" evidence="1">
    <location>
        <begin position="277"/>
        <end position="311"/>
    </location>
</feature>
<feature type="signal peptide" evidence="2">
    <location>
        <begin position="1"/>
        <end position="21"/>
    </location>
</feature>
<reference evidence="3 4" key="1">
    <citation type="submission" date="2018-07" db="EMBL/GenBank/DDBJ databases">
        <title>Chitinophaga K2CV101002-2 sp. nov., isolated from a monsoon evergreen broad-leaved forest soil.</title>
        <authorList>
            <person name="Lv Y."/>
        </authorList>
    </citation>
    <scope>NUCLEOTIDE SEQUENCE [LARGE SCALE GENOMIC DNA]</scope>
    <source>
        <strain evidence="3 4">GDMCC 1.1288</strain>
    </source>
</reference>